<evidence type="ECO:0000313" key="2">
    <source>
        <dbReference type="Proteomes" id="UP000000845"/>
    </source>
</evidence>
<dbReference type="STRING" id="526218.Sterm_1639"/>
<dbReference type="KEGG" id="str:Sterm_1639"/>
<dbReference type="eggNOG" id="COG0189">
    <property type="taxonomic scope" value="Bacteria"/>
</dbReference>
<gene>
    <name evidence="1" type="ordered locus">Sterm_1639</name>
</gene>
<dbReference type="NCBIfam" id="NF038074">
    <property type="entry name" value="fam_STM4014"/>
    <property type="match status" value="1"/>
</dbReference>
<proteinExistence type="predicted"/>
<dbReference type="RefSeq" id="WP_012861093.1">
    <property type="nucleotide sequence ID" value="NC_013517.1"/>
</dbReference>
<reference evidence="2" key="1">
    <citation type="submission" date="2009-09" db="EMBL/GenBank/DDBJ databases">
        <title>The complete chromosome of Sebaldella termitidis ATCC 33386.</title>
        <authorList>
            <consortium name="US DOE Joint Genome Institute (JGI-PGF)"/>
            <person name="Lucas S."/>
            <person name="Copeland A."/>
            <person name="Lapidus A."/>
            <person name="Glavina del Rio T."/>
            <person name="Dalin E."/>
            <person name="Tice H."/>
            <person name="Bruce D."/>
            <person name="Goodwin L."/>
            <person name="Pitluck S."/>
            <person name="Kyrpides N."/>
            <person name="Mavromatis K."/>
            <person name="Ivanova N."/>
            <person name="Mikhailova N."/>
            <person name="Sims D."/>
            <person name="Meincke L."/>
            <person name="Brettin T."/>
            <person name="Detter J.C."/>
            <person name="Han C."/>
            <person name="Larimer F."/>
            <person name="Land M."/>
            <person name="Hauser L."/>
            <person name="Markowitz V."/>
            <person name="Cheng J.F."/>
            <person name="Hugenholtz P."/>
            <person name="Woyke T."/>
            <person name="Wu D."/>
            <person name="Eisen J.A."/>
        </authorList>
    </citation>
    <scope>NUCLEOTIDE SEQUENCE [LARGE SCALE GENOMIC DNA]</scope>
    <source>
        <strain evidence="2">ATCC 33386 / NCTC 11300</strain>
    </source>
</reference>
<accession>D1AIB3</accession>
<reference evidence="1 2" key="2">
    <citation type="journal article" date="2010" name="Stand. Genomic Sci.">
        <title>Complete genome sequence of Sebaldella termitidis type strain (NCTC 11300).</title>
        <authorList>
            <person name="Harmon-Smith M."/>
            <person name="Celia L."/>
            <person name="Chertkov O."/>
            <person name="Lapidus A."/>
            <person name="Copeland A."/>
            <person name="Glavina Del Rio T."/>
            <person name="Nolan M."/>
            <person name="Lucas S."/>
            <person name="Tice H."/>
            <person name="Cheng J.F."/>
            <person name="Han C."/>
            <person name="Detter J.C."/>
            <person name="Bruce D."/>
            <person name="Goodwin L."/>
            <person name="Pitluck S."/>
            <person name="Pati A."/>
            <person name="Liolios K."/>
            <person name="Ivanova N."/>
            <person name="Mavromatis K."/>
            <person name="Mikhailova N."/>
            <person name="Chen A."/>
            <person name="Palaniappan K."/>
            <person name="Land M."/>
            <person name="Hauser L."/>
            <person name="Chang Y.J."/>
            <person name="Jeffries C.D."/>
            <person name="Brettin T."/>
            <person name="Goker M."/>
            <person name="Beck B."/>
            <person name="Bristow J."/>
            <person name="Eisen J.A."/>
            <person name="Markowitz V."/>
            <person name="Hugenholtz P."/>
            <person name="Kyrpides N.C."/>
            <person name="Klenk H.P."/>
            <person name="Chen F."/>
        </authorList>
    </citation>
    <scope>NUCLEOTIDE SEQUENCE [LARGE SCALE GENOMIC DNA]</scope>
    <source>
        <strain evidence="2">ATCC 33386 / NCTC 11300</strain>
    </source>
</reference>
<organism evidence="1 2">
    <name type="scientific">Sebaldella termitidis (strain ATCC 33386 / NCTC 11300)</name>
    <dbReference type="NCBI Taxonomy" id="526218"/>
    <lineage>
        <taxon>Bacteria</taxon>
        <taxon>Fusobacteriati</taxon>
        <taxon>Fusobacteriota</taxon>
        <taxon>Fusobacteriia</taxon>
        <taxon>Fusobacteriales</taxon>
        <taxon>Leptotrichiaceae</taxon>
        <taxon>Sebaldella</taxon>
    </lineage>
</organism>
<dbReference type="Proteomes" id="UP000000845">
    <property type="component" value="Chromosome"/>
</dbReference>
<dbReference type="InterPro" id="IPR047778">
    <property type="entry name" value="STM4014-like"/>
</dbReference>
<keyword evidence="2" id="KW-1185">Reference proteome</keyword>
<evidence type="ECO:0000313" key="1">
    <source>
        <dbReference type="EMBL" id="ACZ08497.1"/>
    </source>
</evidence>
<evidence type="ECO:0008006" key="3">
    <source>
        <dbReference type="Google" id="ProtNLM"/>
    </source>
</evidence>
<dbReference type="AlphaFoldDB" id="D1AIB3"/>
<dbReference type="SUPFAM" id="SSF56059">
    <property type="entry name" value="Glutathione synthetase ATP-binding domain-like"/>
    <property type="match status" value="1"/>
</dbReference>
<name>D1AIB3_SEBTE</name>
<sequence length="375" mass="43494">MKNTFLIIGDNKGRRIKTFAGCLEKEGNFPYFILDWTDLLENPGIIEEFLEKSNIVKIEPPEKNTEIYRKFLEFGNGAALPGEDKTGKKNSEIIRAPGVWFDGVKNVFGKMSKIFDNYKNTYLMCDIEELLIMMDKKASYEYLSGAENSFFLPERTKDFQNYDEFFETVKNKTAKYFIKLRCGSGSTGVLAYSYNPKLDEEKIFTSLNYSEENGRLDFFSTYRVKTYTEKKVIRNMVNWVIENGAHIEKWLPKLTYKKYGFDTRVFVAGKKTEYMLSRLSTGPITNLHLKNMRKESSEFMEEKQLKLLSEASEGVMSVFEKSLYAGIDVLLSNNMKPYIIDVNPFGDLFHNLTDSPRNVYYAEIREALKEAALKR</sequence>
<dbReference type="HOGENOM" id="CLU_735090_0_0_0"/>
<dbReference type="EMBL" id="CP001739">
    <property type="protein sequence ID" value="ACZ08497.1"/>
    <property type="molecule type" value="Genomic_DNA"/>
</dbReference>
<protein>
    <recommendedName>
        <fullName evidence="3">ATP-grasp domain-containing protein</fullName>
    </recommendedName>
</protein>
<dbReference type="Gene3D" id="3.30.470.20">
    <property type="entry name" value="ATP-grasp fold, B domain"/>
    <property type="match status" value="1"/>
</dbReference>